<dbReference type="AlphaFoldDB" id="E4ZM10"/>
<dbReference type="HOGENOM" id="CLU_011977_1_0_1"/>
<evidence type="ECO:0000256" key="9">
    <source>
        <dbReference type="ARBA" id="ARBA00022723"/>
    </source>
</evidence>
<evidence type="ECO:0000256" key="11">
    <source>
        <dbReference type="ARBA" id="ARBA00022833"/>
    </source>
</evidence>
<dbReference type="GO" id="GO:0008239">
    <property type="term" value="F:dipeptidyl-peptidase activity"/>
    <property type="evidence" value="ECO:0007669"/>
    <property type="project" value="UniProtKB-UniRule"/>
</dbReference>
<comment type="subcellular location">
    <subcellularLocation>
        <location evidence="2">Cytoplasm</location>
    </subcellularLocation>
</comment>
<feature type="binding site" evidence="16">
    <location>
        <position position="504"/>
    </location>
    <ligand>
        <name>Zn(2+)</name>
        <dbReference type="ChEBI" id="CHEBI:29105"/>
        <note>catalytic</note>
    </ligand>
</feature>
<protein>
    <recommendedName>
        <fullName evidence="5 14">Dipeptidyl peptidase 3</fullName>
        <ecNumber evidence="4 14">3.4.14.4</ecNumber>
    </recommendedName>
    <alternativeName>
        <fullName evidence="14">Dipeptidyl aminopeptidase III</fullName>
    </alternativeName>
    <alternativeName>
        <fullName evidence="14">Dipeptidyl peptidase III</fullName>
    </alternativeName>
</protein>
<evidence type="ECO:0000313" key="17">
    <source>
        <dbReference type="EMBL" id="CBX92359.1"/>
    </source>
</evidence>
<dbReference type="OrthoDB" id="4694525at2759"/>
<dbReference type="GO" id="GO:0006508">
    <property type="term" value="P:proteolysis"/>
    <property type="evidence" value="ECO:0007669"/>
    <property type="project" value="UniProtKB-KW"/>
</dbReference>
<dbReference type="GeneID" id="13285243"/>
<dbReference type="GO" id="GO:0005737">
    <property type="term" value="C:cytoplasm"/>
    <property type="evidence" value="ECO:0007669"/>
    <property type="project" value="UniProtKB-SubCell"/>
</dbReference>
<gene>
    <name evidence="17" type="ORF">LEMA_P050650.1</name>
</gene>
<sequence length="703" mass="78571">MGATLDSETLKQYLADSPPTVVPLAIKPHFDALSDKEKLYAHHLSLACFAGTRIVLRQCSPESEPIYDFIVALHKHAKGDYHALAKDAGLSKDEIDEYLNYAAQFLGNLGNYKSFGDSKFVPRLEPRQLKALATLSQDALALYEIFKGAIYAGNDVAKLHLGYPCAGHVSAYYPDSPDITKEEIAAVSGFLESKGLLPENTRVRKTSHGFDVLIASALNEPSPSQRDLAESKWTLEDGTTLSLVFGDYTKEMVTIAHNIDEAKKYAANENQIKMMEEYFRSFSTGSLQAFKRSQMAWVQDKGPQVESDIGFIETYRDPHGIRGEWEGFVAMVNKERTKAFGMLVKQAPQYIPLLPWNKDFEKDNFLSPDFTSLEVLTFAGSGIPAGINIPNYDDIRQNLGFKNVSLGNILSAKAPNESIPFIKDRDLAVYQNYRDPAFEVQVGLHELLGHGCGKLLQETEPGVYNFDFENKPISPLTGQPITSWYKPGQTWGSTFGTFAASYEECRAECVAMALSCEFPILALFGFGDGTPDMNSEAGDVLYTAYLQMARAGIAALEFWDPKSRKWGQAHMQARFSILRTFLNAGVEFCQLEWEKEDLSDLTIRLERDRILDLGRPAVDDYLQKLHIYKATADVKAAKRMYDDITDVESLYADLVRPAVLKKKTPRKVFVQANTVDVGGKVQLKEYEASAQGMVESYVEREYV</sequence>
<dbReference type="PANTHER" id="PTHR23422">
    <property type="entry name" value="DIPEPTIDYL PEPTIDASE III-RELATED"/>
    <property type="match status" value="1"/>
</dbReference>
<keyword evidence="12" id="KW-0007">Acetylation</keyword>
<reference evidence="18" key="1">
    <citation type="journal article" date="2011" name="Nat. Commun.">
        <title>Effector diversification within compartments of the Leptosphaeria maculans genome affected by Repeat-Induced Point mutations.</title>
        <authorList>
            <person name="Rouxel T."/>
            <person name="Grandaubert J."/>
            <person name="Hane J.K."/>
            <person name="Hoede C."/>
            <person name="van de Wouw A.P."/>
            <person name="Couloux A."/>
            <person name="Dominguez V."/>
            <person name="Anthouard V."/>
            <person name="Bally P."/>
            <person name="Bourras S."/>
            <person name="Cozijnsen A.J."/>
            <person name="Ciuffetti L.M."/>
            <person name="Degrave A."/>
            <person name="Dilmaghani A."/>
            <person name="Duret L."/>
            <person name="Fudal I."/>
            <person name="Goodwin S.B."/>
            <person name="Gout L."/>
            <person name="Glaser N."/>
            <person name="Linglin J."/>
            <person name="Kema G.H.J."/>
            <person name="Lapalu N."/>
            <person name="Lawrence C.B."/>
            <person name="May K."/>
            <person name="Meyer M."/>
            <person name="Ollivier B."/>
            <person name="Poulain J."/>
            <person name="Schoch C.L."/>
            <person name="Simon A."/>
            <person name="Spatafora J.W."/>
            <person name="Stachowiak A."/>
            <person name="Turgeon B.G."/>
            <person name="Tyler B.M."/>
            <person name="Vincent D."/>
            <person name="Weissenbach J."/>
            <person name="Amselem J."/>
            <person name="Quesneville H."/>
            <person name="Oliver R.P."/>
            <person name="Wincker P."/>
            <person name="Balesdent M.-H."/>
            <person name="Howlett B.J."/>
        </authorList>
    </citation>
    <scope>NUCLEOTIDE SEQUENCE [LARGE SCALE GENOMIC DNA]</scope>
    <source>
        <strain evidence="18">JN3 / isolate v23.1.3 / race Av1-4-5-6-7-8</strain>
    </source>
</reference>
<dbReference type="InParanoid" id="E4ZM10"/>
<dbReference type="PANTHER" id="PTHR23422:SF11">
    <property type="entry name" value="DIPEPTIDYL PEPTIDASE 3"/>
    <property type="match status" value="1"/>
</dbReference>
<dbReference type="eggNOG" id="KOG3675">
    <property type="taxonomic scope" value="Eukaryota"/>
</dbReference>
<dbReference type="EC" id="3.4.14.4" evidence="4 14"/>
<evidence type="ECO:0000256" key="1">
    <source>
        <dbReference type="ARBA" id="ARBA00001336"/>
    </source>
</evidence>
<dbReference type="FunFam" id="3.30.540.30:FF:000001">
    <property type="entry name" value="Dipeptidyl peptidase 3"/>
    <property type="match status" value="1"/>
</dbReference>
<dbReference type="Proteomes" id="UP000002668">
    <property type="component" value="Genome"/>
</dbReference>
<keyword evidence="7 14" id="KW-0963">Cytoplasm</keyword>
<dbReference type="Pfam" id="PF03571">
    <property type="entry name" value="Peptidase_M49"/>
    <property type="match status" value="1"/>
</dbReference>
<proteinExistence type="inferred from homology"/>
<evidence type="ECO:0000256" key="14">
    <source>
        <dbReference type="PIRNR" id="PIRNR007828"/>
    </source>
</evidence>
<dbReference type="FunFam" id="3.30.540.30:FF:000003">
    <property type="entry name" value="Dipeptidyl peptidase 3"/>
    <property type="match status" value="1"/>
</dbReference>
<comment type="cofactor">
    <cofactor evidence="14 16">
        <name>Zn(2+)</name>
        <dbReference type="ChEBI" id="CHEBI:29105"/>
    </cofactor>
    <text evidence="14 16">Binds 1 zinc ion per subunit.</text>
</comment>
<dbReference type="GO" id="GO:0004177">
    <property type="term" value="F:aminopeptidase activity"/>
    <property type="evidence" value="ECO:0007669"/>
    <property type="project" value="UniProtKB-KW"/>
</dbReference>
<dbReference type="OMA" id="QRYWIRD"/>
<feature type="binding site" evidence="16">
    <location>
        <position position="450"/>
    </location>
    <ligand>
        <name>Zn(2+)</name>
        <dbReference type="ChEBI" id="CHEBI:29105"/>
        <note>catalytic</note>
    </ligand>
</feature>
<feature type="binding site" evidence="16">
    <location>
        <position position="445"/>
    </location>
    <ligand>
        <name>Zn(2+)</name>
        <dbReference type="ChEBI" id="CHEBI:29105"/>
        <note>catalytic</note>
    </ligand>
</feature>
<keyword evidence="10 14" id="KW-0378">Hydrolase</keyword>
<keyword evidence="9 14" id="KW-0479">Metal-binding</keyword>
<dbReference type="EMBL" id="FP929094">
    <property type="protein sequence ID" value="CBX92359.1"/>
    <property type="molecule type" value="Genomic_DNA"/>
</dbReference>
<evidence type="ECO:0000256" key="6">
    <source>
        <dbReference type="ARBA" id="ARBA00022438"/>
    </source>
</evidence>
<dbReference type="VEuPathDB" id="FungiDB:LEMA_P050650.1"/>
<dbReference type="PIRSF" id="PIRSF007828">
    <property type="entry name" value="Dipeptidyl-peptidase_III"/>
    <property type="match status" value="1"/>
</dbReference>
<dbReference type="RefSeq" id="XP_003835724.1">
    <property type="nucleotide sequence ID" value="XM_003835676.1"/>
</dbReference>
<evidence type="ECO:0000256" key="15">
    <source>
        <dbReference type="PIRSR" id="PIRSR007828-1"/>
    </source>
</evidence>
<dbReference type="GO" id="GO:0008270">
    <property type="term" value="F:zinc ion binding"/>
    <property type="evidence" value="ECO:0007669"/>
    <property type="project" value="UniProtKB-ARBA"/>
</dbReference>
<name>E4ZM10_LEPMJ</name>
<evidence type="ECO:0000256" key="8">
    <source>
        <dbReference type="ARBA" id="ARBA00022670"/>
    </source>
</evidence>
<evidence type="ECO:0000256" key="13">
    <source>
        <dbReference type="ARBA" id="ARBA00023049"/>
    </source>
</evidence>
<dbReference type="FunCoup" id="E4ZM10">
    <property type="interactions" value="603"/>
</dbReference>
<dbReference type="Gene3D" id="3.30.540.30">
    <property type="match status" value="3"/>
</dbReference>
<evidence type="ECO:0000256" key="5">
    <source>
        <dbReference type="ARBA" id="ARBA00014713"/>
    </source>
</evidence>
<dbReference type="InterPro" id="IPR039461">
    <property type="entry name" value="Peptidase_M49"/>
</dbReference>
<evidence type="ECO:0000256" key="10">
    <source>
        <dbReference type="ARBA" id="ARBA00022801"/>
    </source>
</evidence>
<evidence type="ECO:0000313" key="18">
    <source>
        <dbReference type="Proteomes" id="UP000002668"/>
    </source>
</evidence>
<dbReference type="FunFam" id="3.30.540.30:FF:000002">
    <property type="entry name" value="Dipeptidyl peptidase 3"/>
    <property type="match status" value="1"/>
</dbReference>
<evidence type="ECO:0000256" key="4">
    <source>
        <dbReference type="ARBA" id="ARBA00012063"/>
    </source>
</evidence>
<keyword evidence="18" id="KW-1185">Reference proteome</keyword>
<dbReference type="STRING" id="985895.E4ZM10"/>
<organism evidence="18">
    <name type="scientific">Leptosphaeria maculans (strain JN3 / isolate v23.1.3 / race Av1-4-5-6-7-8)</name>
    <name type="common">Blackleg fungus</name>
    <name type="synonym">Phoma lingam</name>
    <dbReference type="NCBI Taxonomy" id="985895"/>
    <lineage>
        <taxon>Eukaryota</taxon>
        <taxon>Fungi</taxon>
        <taxon>Dikarya</taxon>
        <taxon>Ascomycota</taxon>
        <taxon>Pezizomycotina</taxon>
        <taxon>Dothideomycetes</taxon>
        <taxon>Pleosporomycetidae</taxon>
        <taxon>Pleosporales</taxon>
        <taxon>Pleosporineae</taxon>
        <taxon>Leptosphaeriaceae</taxon>
        <taxon>Plenodomus</taxon>
        <taxon>Plenodomus lingam/Leptosphaeria maculans species complex</taxon>
    </lineage>
</organism>
<keyword evidence="13 14" id="KW-0482">Metalloprotease</keyword>
<evidence type="ECO:0000256" key="2">
    <source>
        <dbReference type="ARBA" id="ARBA00004496"/>
    </source>
</evidence>
<accession>E4ZM10</accession>
<dbReference type="GO" id="GO:0008235">
    <property type="term" value="F:metalloexopeptidase activity"/>
    <property type="evidence" value="ECO:0007669"/>
    <property type="project" value="InterPro"/>
</dbReference>
<evidence type="ECO:0000256" key="7">
    <source>
        <dbReference type="ARBA" id="ARBA00022490"/>
    </source>
</evidence>
<dbReference type="InterPro" id="IPR005317">
    <property type="entry name" value="Dipeptidyl-peptase3"/>
</dbReference>
<keyword evidence="6 14" id="KW-0031">Aminopeptidase</keyword>
<feature type="active site" evidence="15">
    <location>
        <position position="446"/>
    </location>
</feature>
<evidence type="ECO:0000256" key="3">
    <source>
        <dbReference type="ARBA" id="ARBA00010200"/>
    </source>
</evidence>
<keyword evidence="11 14" id="KW-0862">Zinc</keyword>
<keyword evidence="8 14" id="KW-0645">Protease</keyword>
<evidence type="ECO:0000256" key="12">
    <source>
        <dbReference type="ARBA" id="ARBA00022990"/>
    </source>
</evidence>
<comment type="similarity">
    <text evidence="3 14">Belongs to the peptidase M49 family.</text>
</comment>
<evidence type="ECO:0000256" key="16">
    <source>
        <dbReference type="PIRSR" id="PIRSR007828-2"/>
    </source>
</evidence>
<comment type="catalytic activity">
    <reaction evidence="1 14">
        <text>Release of an N-terminal dipeptide from a peptide comprising four or more residues, with broad specificity. Also acts on dipeptidyl 2-naphthylamides.</text>
        <dbReference type="EC" id="3.4.14.4"/>
    </reaction>
</comment>